<organism evidence="2">
    <name type="scientific">marine metagenome</name>
    <dbReference type="NCBI Taxonomy" id="408172"/>
    <lineage>
        <taxon>unclassified sequences</taxon>
        <taxon>metagenomes</taxon>
        <taxon>ecological metagenomes</taxon>
    </lineage>
</organism>
<sequence>MNNVSITTLVAKLRSGQGSSLDLVNSCLEAIKQQDDVLNAFITVFADDARRQARNAYTAISDGHDVGPLHGIPISVKDMIDVRGTRTTAASHVRADHRASTDAALVTRLRQAGAIVIGKCNLHEFAFGTTGYESAFGLTRNPHSEQRIPGGSSSGSAVSVATDMAIASIGTDTGGSIRIPASACGVVGLKPTHGEVSLSGVVPLAPTLDHAGPLTNTVADAQLLFELLRQTPDEVPKKYQKTLDQTNFSVPRKYFFDKMDKDIASIFEHTVHTLEACGSVVTDVEIPHATEIPAVYLHTQLPEAALSHQLTLKTQPELYSPSVRARLELGRYVLAEDYLLAQRGREVLRREVDNALVKSEALILPTLPIVPPMLGDDSVTIDGETDSVRALTLRLTQLFDLTGHPAISLPCGRIDGIPIGIQLIGRRHATNELLTLAKQVESVINV</sequence>
<evidence type="ECO:0000259" key="1">
    <source>
        <dbReference type="Pfam" id="PF01425"/>
    </source>
</evidence>
<dbReference type="PANTHER" id="PTHR11895:SF176">
    <property type="entry name" value="AMIDASE AMID-RELATED"/>
    <property type="match status" value="1"/>
</dbReference>
<feature type="domain" description="Amidase" evidence="1">
    <location>
        <begin position="22"/>
        <end position="434"/>
    </location>
</feature>
<dbReference type="SUPFAM" id="SSF75304">
    <property type="entry name" value="Amidase signature (AS) enzymes"/>
    <property type="match status" value="1"/>
</dbReference>
<dbReference type="InterPro" id="IPR036928">
    <property type="entry name" value="AS_sf"/>
</dbReference>
<gene>
    <name evidence="2" type="ORF">METZ01_LOCUS156728</name>
</gene>
<protein>
    <recommendedName>
        <fullName evidence="1">Amidase domain-containing protein</fullName>
    </recommendedName>
</protein>
<dbReference type="EMBL" id="UINC01026434">
    <property type="protein sequence ID" value="SVB03874.1"/>
    <property type="molecule type" value="Genomic_DNA"/>
</dbReference>
<dbReference type="InterPro" id="IPR000120">
    <property type="entry name" value="Amidase"/>
</dbReference>
<dbReference type="InterPro" id="IPR020556">
    <property type="entry name" value="Amidase_CS"/>
</dbReference>
<dbReference type="AlphaFoldDB" id="A0A382AR67"/>
<evidence type="ECO:0000313" key="2">
    <source>
        <dbReference type="EMBL" id="SVB03874.1"/>
    </source>
</evidence>
<dbReference type="PANTHER" id="PTHR11895">
    <property type="entry name" value="TRANSAMIDASE"/>
    <property type="match status" value="1"/>
</dbReference>
<dbReference type="Gene3D" id="3.90.1300.10">
    <property type="entry name" value="Amidase signature (AS) domain"/>
    <property type="match status" value="1"/>
</dbReference>
<reference evidence="2" key="1">
    <citation type="submission" date="2018-05" db="EMBL/GenBank/DDBJ databases">
        <authorList>
            <person name="Lanie J.A."/>
            <person name="Ng W.-L."/>
            <person name="Kazmierczak K.M."/>
            <person name="Andrzejewski T.M."/>
            <person name="Davidsen T.M."/>
            <person name="Wayne K.J."/>
            <person name="Tettelin H."/>
            <person name="Glass J.I."/>
            <person name="Rusch D."/>
            <person name="Podicherti R."/>
            <person name="Tsui H.-C.T."/>
            <person name="Winkler M.E."/>
        </authorList>
    </citation>
    <scope>NUCLEOTIDE SEQUENCE</scope>
</reference>
<name>A0A382AR67_9ZZZZ</name>
<accession>A0A382AR67</accession>
<dbReference type="PROSITE" id="PS00571">
    <property type="entry name" value="AMIDASES"/>
    <property type="match status" value="1"/>
</dbReference>
<dbReference type="GO" id="GO:0003824">
    <property type="term" value="F:catalytic activity"/>
    <property type="evidence" value="ECO:0007669"/>
    <property type="project" value="InterPro"/>
</dbReference>
<dbReference type="Pfam" id="PF01425">
    <property type="entry name" value="Amidase"/>
    <property type="match status" value="1"/>
</dbReference>
<proteinExistence type="predicted"/>
<dbReference type="InterPro" id="IPR023631">
    <property type="entry name" value="Amidase_dom"/>
</dbReference>